<dbReference type="GO" id="GO:0033314">
    <property type="term" value="P:mitotic DNA replication checkpoint signaling"/>
    <property type="evidence" value="ECO:0000318"/>
    <property type="project" value="GO_Central"/>
</dbReference>
<dbReference type="STRING" id="7918.ENSLOCP00000005064"/>
<evidence type="ECO:0000256" key="3">
    <source>
        <dbReference type="ARBA" id="ARBA00022741"/>
    </source>
</evidence>
<dbReference type="PANTHER" id="PTHR12172:SF0">
    <property type="entry name" value="CELL CYCLE CHECKPOINT PROTEIN RAD17"/>
    <property type="match status" value="1"/>
</dbReference>
<dbReference type="eggNOG" id="KOG1970">
    <property type="taxonomic scope" value="Eukaryota"/>
</dbReference>
<dbReference type="OMA" id="YNCLKMA"/>
<dbReference type="InterPro" id="IPR004582">
    <property type="entry name" value="Checkpoint_prot_Rad17_Rad24"/>
</dbReference>
<evidence type="ECO:0000256" key="5">
    <source>
        <dbReference type="ARBA" id="ARBA00022840"/>
    </source>
</evidence>
<organism evidence="10 11">
    <name type="scientific">Lepisosteus oculatus</name>
    <name type="common">Spotted gar</name>
    <dbReference type="NCBI Taxonomy" id="7918"/>
    <lineage>
        <taxon>Eukaryota</taxon>
        <taxon>Metazoa</taxon>
        <taxon>Chordata</taxon>
        <taxon>Craniata</taxon>
        <taxon>Vertebrata</taxon>
        <taxon>Euteleostomi</taxon>
        <taxon>Actinopterygii</taxon>
        <taxon>Neopterygii</taxon>
        <taxon>Holostei</taxon>
        <taxon>Semionotiformes</taxon>
        <taxon>Lepisosteidae</taxon>
        <taxon>Lepisosteus</taxon>
    </lineage>
</organism>
<keyword evidence="11" id="KW-1185">Reference proteome</keyword>
<evidence type="ECO:0000313" key="11">
    <source>
        <dbReference type="Proteomes" id="UP000018468"/>
    </source>
</evidence>
<dbReference type="GO" id="GO:0005634">
    <property type="term" value="C:nucleus"/>
    <property type="evidence" value="ECO:0007669"/>
    <property type="project" value="UniProtKB-SubCell"/>
</dbReference>
<dbReference type="InterPro" id="IPR018324">
    <property type="entry name" value="Rad17/Rad24_fun/met"/>
</dbReference>
<dbReference type="GO" id="GO:0000077">
    <property type="term" value="P:DNA damage checkpoint signaling"/>
    <property type="evidence" value="ECO:0000318"/>
    <property type="project" value="GO_Central"/>
</dbReference>
<accession>W5M9K5</accession>
<dbReference type="NCBIfam" id="TIGR00602">
    <property type="entry name" value="rad24"/>
    <property type="match status" value="1"/>
</dbReference>
<dbReference type="Proteomes" id="UP000018468">
    <property type="component" value="Linkage group LG2"/>
</dbReference>
<dbReference type="Pfam" id="PF25812">
    <property type="entry name" value="RAD24_helical"/>
    <property type="match status" value="1"/>
</dbReference>
<keyword evidence="7" id="KW-0131">Cell cycle</keyword>
<feature type="region of interest" description="Disordered" evidence="8">
    <location>
        <begin position="272"/>
        <end position="301"/>
    </location>
</feature>
<comment type="subcellular location">
    <subcellularLocation>
        <location evidence="1">Nucleus</location>
    </subcellularLocation>
</comment>
<dbReference type="EMBL" id="AHAT01012493">
    <property type="status" value="NOT_ANNOTATED_CDS"/>
    <property type="molecule type" value="Genomic_DNA"/>
</dbReference>
<reference evidence="11" key="1">
    <citation type="submission" date="2011-12" db="EMBL/GenBank/DDBJ databases">
        <title>The Draft Genome of Lepisosteus oculatus.</title>
        <authorList>
            <consortium name="The Broad Institute Genome Assembly &amp; Analysis Group"/>
            <consortium name="Computational R&amp;D Group"/>
            <consortium name="and Sequencing Platform"/>
            <person name="Di Palma F."/>
            <person name="Alfoldi J."/>
            <person name="Johnson J."/>
            <person name="Berlin A."/>
            <person name="Gnerre S."/>
            <person name="Jaffe D."/>
            <person name="MacCallum I."/>
            <person name="Young S."/>
            <person name="Walker B.J."/>
            <person name="Lander E.S."/>
            <person name="Lindblad-Toh K."/>
        </authorList>
    </citation>
    <scope>NUCLEOTIDE SEQUENCE [LARGE SCALE GENOMIC DNA]</scope>
</reference>
<evidence type="ECO:0000313" key="10">
    <source>
        <dbReference type="Ensembl" id="ENSLOCP00000005064.1"/>
    </source>
</evidence>
<evidence type="ECO:0000256" key="2">
    <source>
        <dbReference type="ARBA" id="ARBA00006168"/>
    </source>
</evidence>
<reference evidence="10" key="2">
    <citation type="submission" date="2025-08" db="UniProtKB">
        <authorList>
            <consortium name="Ensembl"/>
        </authorList>
    </citation>
    <scope>IDENTIFICATION</scope>
</reference>
<dbReference type="HOGENOM" id="CLU_018598_0_0_1"/>
<evidence type="ECO:0000256" key="4">
    <source>
        <dbReference type="ARBA" id="ARBA00022763"/>
    </source>
</evidence>
<evidence type="ECO:0000256" key="1">
    <source>
        <dbReference type="ARBA" id="ARBA00004123"/>
    </source>
</evidence>
<dbReference type="GO" id="GO:0006281">
    <property type="term" value="P:DNA repair"/>
    <property type="evidence" value="ECO:0000318"/>
    <property type="project" value="GO_Central"/>
</dbReference>
<keyword evidence="4" id="KW-0227">DNA damage</keyword>
<evidence type="ECO:0000256" key="8">
    <source>
        <dbReference type="SAM" id="MobiDB-lite"/>
    </source>
</evidence>
<dbReference type="AlphaFoldDB" id="W5M9K5"/>
<dbReference type="InterPro" id="IPR003593">
    <property type="entry name" value="AAA+_ATPase"/>
</dbReference>
<feature type="region of interest" description="Disordered" evidence="8">
    <location>
        <begin position="516"/>
        <end position="584"/>
    </location>
</feature>
<keyword evidence="6" id="KW-0539">Nucleus</keyword>
<keyword evidence="3" id="KW-0547">Nucleotide-binding</keyword>
<dbReference type="GO" id="GO:0003682">
    <property type="term" value="F:chromatin binding"/>
    <property type="evidence" value="ECO:0000318"/>
    <property type="project" value="GO_Central"/>
</dbReference>
<dbReference type="FunFam" id="3.40.50.300:FF:001661">
    <property type="entry name" value="RAD17 checkpoint clamp loader component"/>
    <property type="match status" value="1"/>
</dbReference>
<dbReference type="FunCoup" id="W5M9K5">
    <property type="interactions" value="1069"/>
</dbReference>
<name>W5M9K5_LEPOC</name>
<dbReference type="Ensembl" id="ENSLOCT00000005072.1">
    <property type="protein sequence ID" value="ENSLOCP00000005064.1"/>
    <property type="gene ID" value="ENSLOCG00000004231.1"/>
</dbReference>
<dbReference type="EMBL" id="AHAT01012492">
    <property type="status" value="NOT_ANNOTATED_CDS"/>
    <property type="molecule type" value="Genomic_DNA"/>
</dbReference>
<feature type="compositionally biased region" description="Acidic residues" evidence="8">
    <location>
        <begin position="572"/>
        <end position="584"/>
    </location>
</feature>
<feature type="domain" description="AAA+ ATPase" evidence="9">
    <location>
        <begin position="39"/>
        <end position="194"/>
    </location>
</feature>
<dbReference type="SMART" id="SM00382">
    <property type="entry name" value="AAA"/>
    <property type="match status" value="1"/>
</dbReference>
<dbReference type="GO" id="GO:0005524">
    <property type="term" value="F:ATP binding"/>
    <property type="evidence" value="ECO:0007669"/>
    <property type="project" value="UniProtKB-KW"/>
</dbReference>
<dbReference type="GO" id="GO:0003689">
    <property type="term" value="F:DNA clamp loader activity"/>
    <property type="evidence" value="ECO:0007669"/>
    <property type="project" value="InterPro"/>
</dbReference>
<dbReference type="InterPro" id="IPR027417">
    <property type="entry name" value="P-loop_NTPase"/>
</dbReference>
<sequence>IDVHIPQKTSGELAVHKKKTEEVENWLKSHVGHKHLKEGGSILLMTGPSGCGKTATIQVLAKEQGIQVQEWINPTTSSHYGTEDFKQAFDPKSSFNSFYGSSQSAVFQEFLLRANKYSCLQMVGDDTDAGKKVILVEDLPNQFYRQPSLLHDILRRFVRTGRCPLIFIISDSLSGDGNARLLFPKDIQDELNICNISFNPVAPTSLLKVLSRIVSQEASRSGGKIRVPDKACLELLCSGSSGDIRSAINSLQFSSLADSTLEGSLWPLKKGKSSTLANRGGSKGRSKGKSSKLPGKQDAEQAVGGKDASLFLFRALGKILHCKREPHVEPEVPGLPAHLTEHQRDALLVDPEMVVEKSHMSGELFNLYLQQNYVEFFTEIEDMARASEYLSDADFLSAEWSSQSTMREYGSSVATRGMIHSNRSRAFASSQTGVGFKPLHKPHWLLISKKYRENCQAAQALFVSFCLTPVSLQTELLPYLAQLTNPMRNQAQIAFIQDVGKLPLKKYPGRLRLEALTDKDPGTLDLDSEEEEPTAASSSACEPPDDGPALSPGWSDLMGSQPEPITAQDPLEKEEELVIEDSCG</sequence>
<dbReference type="InParanoid" id="W5M9K5"/>
<reference evidence="10" key="3">
    <citation type="submission" date="2025-09" db="UniProtKB">
        <authorList>
            <consortium name="Ensembl"/>
        </authorList>
    </citation>
    <scope>IDENTIFICATION</scope>
</reference>
<evidence type="ECO:0000256" key="7">
    <source>
        <dbReference type="ARBA" id="ARBA00023306"/>
    </source>
</evidence>
<dbReference type="SUPFAM" id="SSF52540">
    <property type="entry name" value="P-loop containing nucleoside triphosphate hydrolases"/>
    <property type="match status" value="1"/>
</dbReference>
<protein>
    <submittedName>
        <fullName evidence="10">RAD17 checkpoint clamp loader component</fullName>
    </submittedName>
</protein>
<dbReference type="PANTHER" id="PTHR12172">
    <property type="entry name" value="CELL CYCLE CHECKPOINT PROTEIN RAD17"/>
    <property type="match status" value="1"/>
</dbReference>
<proteinExistence type="inferred from homology"/>
<dbReference type="InterPro" id="IPR057927">
    <property type="entry name" value="RAD24-like_helical"/>
</dbReference>
<comment type="similarity">
    <text evidence="2">Belongs to the rad17/RAD24 family.</text>
</comment>
<evidence type="ECO:0000256" key="6">
    <source>
        <dbReference type="ARBA" id="ARBA00023242"/>
    </source>
</evidence>
<keyword evidence="5" id="KW-0067">ATP-binding</keyword>
<dbReference type="Bgee" id="ENSLOCG00000004231">
    <property type="expression patterns" value="Expressed in ovary and 13 other cell types or tissues"/>
</dbReference>
<dbReference type="Pfam" id="PF03215">
    <property type="entry name" value="Rad17"/>
    <property type="match status" value="1"/>
</dbReference>
<evidence type="ECO:0000259" key="9">
    <source>
        <dbReference type="SMART" id="SM00382"/>
    </source>
</evidence>
<dbReference type="Gene3D" id="3.40.50.300">
    <property type="entry name" value="P-loop containing nucleotide triphosphate hydrolases"/>
    <property type="match status" value="1"/>
</dbReference>
<dbReference type="GO" id="GO:0031389">
    <property type="term" value="C:Rad17 RFC-like complex"/>
    <property type="evidence" value="ECO:0007669"/>
    <property type="project" value="InterPro"/>
</dbReference>
<dbReference type="GeneTree" id="ENSGT00440000039046"/>